<evidence type="ECO:0000256" key="7">
    <source>
        <dbReference type="SAM" id="Phobius"/>
    </source>
</evidence>
<evidence type="ECO:0000256" key="3">
    <source>
        <dbReference type="ARBA" id="ARBA00020552"/>
    </source>
</evidence>
<feature type="chain" id="PRO_5001783072" description="Lectin-like protein BA14k" evidence="8">
    <location>
        <begin position="28"/>
        <end position="154"/>
    </location>
</feature>
<comment type="similarity">
    <text evidence="2">Belongs to the BA14k family.</text>
</comment>
<evidence type="ECO:0000313" key="9">
    <source>
        <dbReference type="EMBL" id="KFB09511.1"/>
    </source>
</evidence>
<keyword evidence="8" id="KW-0732">Signal</keyword>
<reference evidence="9 10" key="1">
    <citation type="submission" date="2014-05" db="EMBL/GenBank/DDBJ databases">
        <title>Draft Genome Sequence of Nitratireductor basaltis Strain UMTGB225, A Marine Bacterium Isolated from Green Barrel Tunicate.</title>
        <authorList>
            <person name="Gan H.Y."/>
        </authorList>
    </citation>
    <scope>NUCLEOTIDE SEQUENCE [LARGE SCALE GENOMIC DNA]</scope>
    <source>
        <strain evidence="9 10">UMTGB225</strain>
    </source>
</reference>
<keyword evidence="7" id="KW-0472">Membrane</keyword>
<evidence type="ECO:0000256" key="6">
    <source>
        <dbReference type="ARBA" id="ARBA00025321"/>
    </source>
</evidence>
<dbReference type="OrthoDB" id="7889197at2"/>
<dbReference type="RefSeq" id="WP_036479490.1">
    <property type="nucleotide sequence ID" value="NZ_JMQM01000001.1"/>
</dbReference>
<protein>
    <recommendedName>
        <fullName evidence="3">Lectin-like protein BA14k</fullName>
    </recommendedName>
</protein>
<evidence type="ECO:0000256" key="1">
    <source>
        <dbReference type="ARBA" id="ARBA00004167"/>
    </source>
</evidence>
<dbReference type="STRING" id="472175.EL18_00527"/>
<keyword evidence="7" id="KW-0812">Transmembrane</keyword>
<keyword evidence="4" id="KW-1003">Cell membrane</keyword>
<dbReference type="Pfam" id="PF07886">
    <property type="entry name" value="BA14K"/>
    <property type="match status" value="1"/>
</dbReference>
<dbReference type="GO" id="GO:0016020">
    <property type="term" value="C:membrane"/>
    <property type="evidence" value="ECO:0007669"/>
    <property type="project" value="UniProtKB-SubCell"/>
</dbReference>
<feature type="transmembrane region" description="Helical" evidence="7">
    <location>
        <begin position="45"/>
        <end position="64"/>
    </location>
</feature>
<keyword evidence="7" id="KW-1133">Transmembrane helix</keyword>
<comment type="function">
    <text evidence="6">Has immunoglobulin-binding and hemagglutination properties, and can bind to mannose. Essential for virulence. May be involved in LPS biosynthesis or polysaccharide transport.</text>
</comment>
<keyword evidence="5" id="KW-0430">Lectin</keyword>
<evidence type="ECO:0000256" key="4">
    <source>
        <dbReference type="ARBA" id="ARBA00022475"/>
    </source>
</evidence>
<accession>A0A084U975</accession>
<feature type="signal peptide" evidence="8">
    <location>
        <begin position="1"/>
        <end position="27"/>
    </location>
</feature>
<evidence type="ECO:0000256" key="8">
    <source>
        <dbReference type="SAM" id="SignalP"/>
    </source>
</evidence>
<keyword evidence="10" id="KW-1185">Reference proteome</keyword>
<gene>
    <name evidence="9" type="ORF">EL18_00527</name>
</gene>
<organism evidence="9 10">
    <name type="scientific">Nitratireductor basaltis</name>
    <dbReference type="NCBI Taxonomy" id="472175"/>
    <lineage>
        <taxon>Bacteria</taxon>
        <taxon>Pseudomonadati</taxon>
        <taxon>Pseudomonadota</taxon>
        <taxon>Alphaproteobacteria</taxon>
        <taxon>Hyphomicrobiales</taxon>
        <taxon>Phyllobacteriaceae</taxon>
        <taxon>Nitratireductor</taxon>
    </lineage>
</organism>
<evidence type="ECO:0000256" key="2">
    <source>
        <dbReference type="ARBA" id="ARBA00010270"/>
    </source>
</evidence>
<name>A0A084U975_9HYPH</name>
<dbReference type="GO" id="GO:0030246">
    <property type="term" value="F:carbohydrate binding"/>
    <property type="evidence" value="ECO:0007669"/>
    <property type="project" value="UniProtKB-KW"/>
</dbReference>
<comment type="subcellular location">
    <subcellularLocation>
        <location evidence="1">Membrane</location>
        <topology evidence="1">Single-pass membrane protein</topology>
    </subcellularLocation>
</comment>
<sequence>MKTIFRNSLYGLAVGATALAATTSAEAHSRRYHHEHHHVERDNDAAIIAGIAGLAVGAIAGSMLTQQRPSQPRYIDPPVRGYSTGYRSYEYRPAYRGSDYYPPAPTYRVRDVRDASYEPWSREWYRACEARYRSFNPRTGTYTTYGGEQRFCQP</sequence>
<evidence type="ECO:0000313" key="10">
    <source>
        <dbReference type="Proteomes" id="UP000053675"/>
    </source>
</evidence>
<evidence type="ECO:0000256" key="5">
    <source>
        <dbReference type="ARBA" id="ARBA00022734"/>
    </source>
</evidence>
<comment type="caution">
    <text evidence="9">The sequence shown here is derived from an EMBL/GenBank/DDBJ whole genome shotgun (WGS) entry which is preliminary data.</text>
</comment>
<dbReference type="Proteomes" id="UP000053675">
    <property type="component" value="Unassembled WGS sequence"/>
</dbReference>
<dbReference type="EMBL" id="JMQM01000001">
    <property type="protein sequence ID" value="KFB09511.1"/>
    <property type="molecule type" value="Genomic_DNA"/>
</dbReference>
<proteinExistence type="inferred from homology"/>
<dbReference type="PATRIC" id="fig|472175.3.peg.546"/>
<dbReference type="InterPro" id="IPR012413">
    <property type="entry name" value="BA14K"/>
</dbReference>
<dbReference type="AlphaFoldDB" id="A0A084U975"/>